<feature type="transmembrane region" description="Helical" evidence="13">
    <location>
        <begin position="193"/>
        <end position="213"/>
    </location>
</feature>
<gene>
    <name evidence="14" type="primary">AVEN_235582_1</name>
    <name evidence="14" type="ORF">CDAR_210071</name>
</gene>
<evidence type="ECO:0000256" key="9">
    <source>
        <dbReference type="ARBA" id="ARBA00023136"/>
    </source>
</evidence>
<keyword evidence="6 13" id="KW-1133">Transmembrane helix</keyword>
<keyword evidence="11 12" id="KW-0407">Ion channel</keyword>
<accession>A0AAV4SBL2</accession>
<name>A0AAV4SBL2_9ARAC</name>
<evidence type="ECO:0000256" key="8">
    <source>
        <dbReference type="ARBA" id="ARBA00023065"/>
    </source>
</evidence>
<dbReference type="PANTHER" id="PTHR11690:SF248">
    <property type="entry name" value="PICKPOCKET 17, ISOFORM A"/>
    <property type="match status" value="1"/>
</dbReference>
<evidence type="ECO:0008006" key="16">
    <source>
        <dbReference type="Google" id="ProtNLM"/>
    </source>
</evidence>
<keyword evidence="8 12" id="KW-0406">Ion transport</keyword>
<evidence type="ECO:0000256" key="4">
    <source>
        <dbReference type="ARBA" id="ARBA00022461"/>
    </source>
</evidence>
<evidence type="ECO:0000256" key="3">
    <source>
        <dbReference type="ARBA" id="ARBA00022448"/>
    </source>
</evidence>
<proteinExistence type="inferred from homology"/>
<keyword evidence="5 12" id="KW-0812">Transmembrane</keyword>
<organism evidence="14 15">
    <name type="scientific">Caerostris darwini</name>
    <dbReference type="NCBI Taxonomy" id="1538125"/>
    <lineage>
        <taxon>Eukaryota</taxon>
        <taxon>Metazoa</taxon>
        <taxon>Ecdysozoa</taxon>
        <taxon>Arthropoda</taxon>
        <taxon>Chelicerata</taxon>
        <taxon>Arachnida</taxon>
        <taxon>Araneae</taxon>
        <taxon>Araneomorphae</taxon>
        <taxon>Entelegynae</taxon>
        <taxon>Araneoidea</taxon>
        <taxon>Araneidae</taxon>
        <taxon>Caerostris</taxon>
    </lineage>
</organism>
<evidence type="ECO:0000256" key="10">
    <source>
        <dbReference type="ARBA" id="ARBA00023201"/>
    </source>
</evidence>
<evidence type="ECO:0000313" key="14">
    <source>
        <dbReference type="EMBL" id="GIY30674.1"/>
    </source>
</evidence>
<comment type="subcellular location">
    <subcellularLocation>
        <location evidence="1">Membrane</location>
        <topology evidence="1">Multi-pass membrane protein</topology>
    </subcellularLocation>
</comment>
<dbReference type="InterPro" id="IPR001873">
    <property type="entry name" value="ENaC"/>
</dbReference>
<evidence type="ECO:0000313" key="15">
    <source>
        <dbReference type="Proteomes" id="UP001054837"/>
    </source>
</evidence>
<dbReference type="Pfam" id="PF00858">
    <property type="entry name" value="ASC"/>
    <property type="match status" value="1"/>
</dbReference>
<evidence type="ECO:0000256" key="6">
    <source>
        <dbReference type="ARBA" id="ARBA00022989"/>
    </source>
</evidence>
<evidence type="ECO:0000256" key="12">
    <source>
        <dbReference type="RuleBase" id="RU000679"/>
    </source>
</evidence>
<keyword evidence="4 12" id="KW-0894">Sodium channel</keyword>
<dbReference type="Proteomes" id="UP001054837">
    <property type="component" value="Unassembled WGS sequence"/>
</dbReference>
<keyword evidence="7" id="KW-0915">Sodium</keyword>
<evidence type="ECO:0000256" key="13">
    <source>
        <dbReference type="SAM" id="Phobius"/>
    </source>
</evidence>
<evidence type="ECO:0000256" key="11">
    <source>
        <dbReference type="ARBA" id="ARBA00023303"/>
    </source>
</evidence>
<comment type="similarity">
    <text evidence="2 12">Belongs to the amiloride-sensitive sodium channel (TC 1.A.6) family.</text>
</comment>
<dbReference type="EMBL" id="BPLQ01007530">
    <property type="protein sequence ID" value="GIY30674.1"/>
    <property type="molecule type" value="Genomic_DNA"/>
</dbReference>
<keyword evidence="9 13" id="KW-0472">Membrane</keyword>
<comment type="caution">
    <text evidence="14">The sequence shown here is derived from an EMBL/GenBank/DDBJ whole genome shotgun (WGS) entry which is preliminary data.</text>
</comment>
<dbReference type="AlphaFoldDB" id="A0AAV4SBL2"/>
<evidence type="ECO:0000256" key="2">
    <source>
        <dbReference type="ARBA" id="ARBA00007193"/>
    </source>
</evidence>
<keyword evidence="10 12" id="KW-0739">Sodium transport</keyword>
<dbReference type="GO" id="GO:0015280">
    <property type="term" value="F:ligand-gated sodium channel activity"/>
    <property type="evidence" value="ECO:0007669"/>
    <property type="project" value="TreeGrafter"/>
</dbReference>
<dbReference type="PANTHER" id="PTHR11690">
    <property type="entry name" value="AMILORIDE-SENSITIVE SODIUM CHANNEL-RELATED"/>
    <property type="match status" value="1"/>
</dbReference>
<dbReference type="GO" id="GO:0005886">
    <property type="term" value="C:plasma membrane"/>
    <property type="evidence" value="ECO:0007669"/>
    <property type="project" value="TreeGrafter"/>
</dbReference>
<protein>
    <recommendedName>
        <fullName evidence="16">ShKT domain-containing protein</fullName>
    </recommendedName>
</protein>
<reference evidence="14 15" key="1">
    <citation type="submission" date="2021-06" db="EMBL/GenBank/DDBJ databases">
        <title>Caerostris darwini draft genome.</title>
        <authorList>
            <person name="Kono N."/>
            <person name="Arakawa K."/>
        </authorList>
    </citation>
    <scope>NUCLEOTIDE SEQUENCE [LARGE SCALE GENOMIC DNA]</scope>
</reference>
<keyword evidence="15" id="KW-1185">Reference proteome</keyword>
<keyword evidence="3 12" id="KW-0813">Transport</keyword>
<evidence type="ECO:0000256" key="1">
    <source>
        <dbReference type="ARBA" id="ARBA00004141"/>
    </source>
</evidence>
<evidence type="ECO:0000256" key="5">
    <source>
        <dbReference type="ARBA" id="ARBA00022692"/>
    </source>
</evidence>
<evidence type="ECO:0000256" key="7">
    <source>
        <dbReference type="ARBA" id="ARBA00023053"/>
    </source>
</evidence>
<sequence length="241" mass="27709">MLSPYSLSIHSPVVPENPLSSGKDLTYGNRYKVSIRLEEEHLLPHPYATNCTDYDALWKQNDKRGPRSQQMCIYTCLRQYNKRCSGCEGQEMMHEDKRRLCKNPAKHCSADTYYPRWEKCKRNCPADCVNQKYHYRIEETPIDPYTMDSYDTVAGNGIRIVFSMESAVTVISHIPQYGEWELFSYIGGLTACWLGISVWAFTGIIGTNYGRLLRLIQKLKKKKSENQVTSRISSGSLHSDV</sequence>